<organism evidence="2 3">
    <name type="scientific">Trichuris muris</name>
    <name type="common">Mouse whipworm</name>
    <dbReference type="NCBI Taxonomy" id="70415"/>
    <lineage>
        <taxon>Eukaryota</taxon>
        <taxon>Metazoa</taxon>
        <taxon>Ecdysozoa</taxon>
        <taxon>Nematoda</taxon>
        <taxon>Enoplea</taxon>
        <taxon>Dorylaimia</taxon>
        <taxon>Trichinellida</taxon>
        <taxon>Trichuridae</taxon>
        <taxon>Trichuris</taxon>
    </lineage>
</organism>
<feature type="transmembrane region" description="Helical" evidence="1">
    <location>
        <begin position="12"/>
        <end position="30"/>
    </location>
</feature>
<evidence type="ECO:0000313" key="2">
    <source>
        <dbReference type="Proteomes" id="UP000046395"/>
    </source>
</evidence>
<dbReference type="WBParaSite" id="TMUE_3000011101.1">
    <property type="protein sequence ID" value="TMUE_3000011101.1"/>
    <property type="gene ID" value="WBGene00293389"/>
</dbReference>
<accession>A0A5S6QUM4</accession>
<reference evidence="3" key="1">
    <citation type="submission" date="2019-12" db="UniProtKB">
        <authorList>
            <consortium name="WormBaseParasite"/>
        </authorList>
    </citation>
    <scope>IDENTIFICATION</scope>
</reference>
<sequence length="151" mass="17163">MSRGMIALQIENDILIVLIILIYVVLLIWVEKELRKAKHDPDHLAITRTQMKVELLHTLAISISLFALTIAVANVLITVGIVDWENEDSIDYVRYSAIGYLGGIANFAVYYWRTKEIRKSFNYLVATMGRMAICKFDRKISVLPTTTSVAM</sequence>
<name>A0A5S6QUM4_TRIMR</name>
<keyword evidence="2" id="KW-1185">Reference proteome</keyword>
<dbReference type="Proteomes" id="UP000046395">
    <property type="component" value="Unassembled WGS sequence"/>
</dbReference>
<dbReference type="Gene3D" id="1.20.1070.10">
    <property type="entry name" value="Rhodopsin 7-helix transmembrane proteins"/>
    <property type="match status" value="1"/>
</dbReference>
<keyword evidence="1" id="KW-0472">Membrane</keyword>
<proteinExistence type="predicted"/>
<evidence type="ECO:0000256" key="1">
    <source>
        <dbReference type="SAM" id="Phobius"/>
    </source>
</evidence>
<feature type="transmembrane region" description="Helical" evidence="1">
    <location>
        <begin position="55"/>
        <end position="81"/>
    </location>
</feature>
<feature type="transmembrane region" description="Helical" evidence="1">
    <location>
        <begin position="93"/>
        <end position="112"/>
    </location>
</feature>
<keyword evidence="1" id="KW-1133">Transmembrane helix</keyword>
<dbReference type="AlphaFoldDB" id="A0A5S6QUM4"/>
<keyword evidence="1" id="KW-0812">Transmembrane</keyword>
<protein>
    <submittedName>
        <fullName evidence="3">7TM GPCR serpentine receptor class x (Srx) domain-containing protein</fullName>
    </submittedName>
</protein>
<dbReference type="SUPFAM" id="SSF81321">
    <property type="entry name" value="Family A G protein-coupled receptor-like"/>
    <property type="match status" value="1"/>
</dbReference>
<evidence type="ECO:0000313" key="3">
    <source>
        <dbReference type="WBParaSite" id="TMUE_3000011101.1"/>
    </source>
</evidence>